<comment type="caution">
    <text evidence="1">The sequence shown here is derived from an EMBL/GenBank/DDBJ whole genome shotgun (WGS) entry which is preliminary data.</text>
</comment>
<sequence length="132" mass="14132">MAHGVAPAPNTDGLDKLRHLRDRLDEALNLTTRHAAGEIDADGWLAGIAELAHAFTAVRAQLPAVGQAPARTAEVNRLLDEIGQRLRLLAELQGRLSASARLALGQMLPQDDLNAYASLGRQRLPGRRGGYG</sequence>
<dbReference type="STRING" id="307486.GCA_000807215_00852"/>
<evidence type="ECO:0008006" key="3">
    <source>
        <dbReference type="Google" id="ProtNLM"/>
    </source>
</evidence>
<proteinExistence type="predicted"/>
<accession>A0A554XCH7</accession>
<dbReference type="Proteomes" id="UP000317763">
    <property type="component" value="Unassembled WGS sequence"/>
</dbReference>
<evidence type="ECO:0000313" key="1">
    <source>
        <dbReference type="EMBL" id="TSE33526.1"/>
    </source>
</evidence>
<evidence type="ECO:0000313" key="2">
    <source>
        <dbReference type="Proteomes" id="UP000317763"/>
    </source>
</evidence>
<keyword evidence="2" id="KW-1185">Reference proteome</keyword>
<protein>
    <recommendedName>
        <fullName evidence="3">Flagellar protein FliT</fullName>
    </recommendedName>
</protein>
<organism evidence="1 2">
    <name type="scientific">Tepidimonas taiwanensis</name>
    <dbReference type="NCBI Taxonomy" id="307486"/>
    <lineage>
        <taxon>Bacteria</taxon>
        <taxon>Pseudomonadati</taxon>
        <taxon>Pseudomonadota</taxon>
        <taxon>Betaproteobacteria</taxon>
        <taxon>Burkholderiales</taxon>
        <taxon>Tepidimonas</taxon>
    </lineage>
</organism>
<gene>
    <name evidence="1" type="ORF">Ttaiw_00452</name>
</gene>
<dbReference type="EMBL" id="VJOM01000003">
    <property type="protein sequence ID" value="TSE33526.1"/>
    <property type="molecule type" value="Genomic_DNA"/>
</dbReference>
<name>A0A554XCH7_9BURK</name>
<reference evidence="1 2" key="1">
    <citation type="submission" date="2019-07" db="EMBL/GenBank/DDBJ databases">
        <title>Tepidimonas taiwanensis I1-1 draft genome.</title>
        <authorList>
            <person name="Da Costa M.S."/>
            <person name="Froufe H.J.C."/>
            <person name="Egas C."/>
            <person name="Albuquerque L."/>
        </authorList>
    </citation>
    <scope>NUCLEOTIDE SEQUENCE [LARGE SCALE GENOMIC DNA]</scope>
    <source>
        <strain evidence="1 2">I1-1</strain>
    </source>
</reference>
<dbReference type="AlphaFoldDB" id="A0A554XCH7"/>